<organism evidence="2 3">
    <name type="scientific">Corchorus capsularis</name>
    <name type="common">Jute</name>
    <dbReference type="NCBI Taxonomy" id="210143"/>
    <lineage>
        <taxon>Eukaryota</taxon>
        <taxon>Viridiplantae</taxon>
        <taxon>Streptophyta</taxon>
        <taxon>Embryophyta</taxon>
        <taxon>Tracheophyta</taxon>
        <taxon>Spermatophyta</taxon>
        <taxon>Magnoliopsida</taxon>
        <taxon>eudicotyledons</taxon>
        <taxon>Gunneridae</taxon>
        <taxon>Pentapetalae</taxon>
        <taxon>rosids</taxon>
        <taxon>malvids</taxon>
        <taxon>Malvales</taxon>
        <taxon>Malvaceae</taxon>
        <taxon>Grewioideae</taxon>
        <taxon>Apeibeae</taxon>
        <taxon>Corchorus</taxon>
    </lineage>
</organism>
<feature type="region of interest" description="Disordered" evidence="1">
    <location>
        <begin position="1"/>
        <end position="27"/>
    </location>
</feature>
<feature type="compositionally biased region" description="Polar residues" evidence="1">
    <location>
        <begin position="1"/>
        <end position="15"/>
    </location>
</feature>
<evidence type="ECO:0000313" key="2">
    <source>
        <dbReference type="EMBL" id="OMO64542.1"/>
    </source>
</evidence>
<name>A0A1R3H2G7_COCAP</name>
<dbReference type="AlphaFoldDB" id="A0A1R3H2G7"/>
<gene>
    <name evidence="2" type="ORF">CCACVL1_21680</name>
</gene>
<evidence type="ECO:0000256" key="1">
    <source>
        <dbReference type="SAM" id="MobiDB-lite"/>
    </source>
</evidence>
<dbReference type="Proteomes" id="UP000188268">
    <property type="component" value="Unassembled WGS sequence"/>
</dbReference>
<evidence type="ECO:0000313" key="3">
    <source>
        <dbReference type="Proteomes" id="UP000188268"/>
    </source>
</evidence>
<reference evidence="2 3" key="1">
    <citation type="submission" date="2013-09" db="EMBL/GenBank/DDBJ databases">
        <title>Corchorus capsularis genome sequencing.</title>
        <authorList>
            <person name="Alam M."/>
            <person name="Haque M.S."/>
            <person name="Islam M.S."/>
            <person name="Emdad E.M."/>
            <person name="Islam M.M."/>
            <person name="Ahmed B."/>
            <person name="Halim A."/>
            <person name="Hossen Q.M.M."/>
            <person name="Hossain M.Z."/>
            <person name="Ahmed R."/>
            <person name="Khan M.M."/>
            <person name="Islam R."/>
            <person name="Rashid M.M."/>
            <person name="Khan S.A."/>
            <person name="Rahman M.S."/>
            <person name="Alam M."/>
        </authorList>
    </citation>
    <scope>NUCLEOTIDE SEQUENCE [LARGE SCALE GENOMIC DNA]</scope>
    <source>
        <strain evidence="3">cv. CVL-1</strain>
        <tissue evidence="2">Whole seedling</tissue>
    </source>
</reference>
<proteinExistence type="predicted"/>
<dbReference type="Gramene" id="OMO64542">
    <property type="protein sequence ID" value="OMO64542"/>
    <property type="gene ID" value="CCACVL1_21680"/>
</dbReference>
<comment type="caution">
    <text evidence="2">The sequence shown here is derived from an EMBL/GenBank/DDBJ whole genome shotgun (WGS) entry which is preliminary data.</text>
</comment>
<keyword evidence="3" id="KW-1185">Reference proteome</keyword>
<protein>
    <submittedName>
        <fullName evidence="2">Uncharacterized protein</fullName>
    </submittedName>
</protein>
<dbReference type="EMBL" id="AWWV01012788">
    <property type="protein sequence ID" value="OMO64542.1"/>
    <property type="molecule type" value="Genomic_DNA"/>
</dbReference>
<sequence>MKNTENIQIQTQKPSTTGTETATTGYR</sequence>
<accession>A0A1R3H2G7</accession>
<feature type="compositionally biased region" description="Low complexity" evidence="1">
    <location>
        <begin position="16"/>
        <end position="27"/>
    </location>
</feature>